<feature type="compositionally biased region" description="Low complexity" evidence="1">
    <location>
        <begin position="145"/>
        <end position="156"/>
    </location>
</feature>
<dbReference type="Proteomes" id="UP000018466">
    <property type="component" value="Unassembled WGS sequence"/>
</dbReference>
<feature type="region of interest" description="Disordered" evidence="1">
    <location>
        <begin position="46"/>
        <end position="162"/>
    </location>
</feature>
<feature type="compositionally biased region" description="Polar residues" evidence="1">
    <location>
        <begin position="72"/>
        <end position="87"/>
    </location>
</feature>
<dbReference type="AlphaFoldDB" id="A0AA37DGL1"/>
<evidence type="ECO:0000256" key="1">
    <source>
        <dbReference type="SAM" id="MobiDB-lite"/>
    </source>
</evidence>
<evidence type="ECO:0000313" key="3">
    <source>
        <dbReference type="Proteomes" id="UP000018466"/>
    </source>
</evidence>
<sequence length="162" mass="17093">MQSVHAYRLSEVLSGGNYVLRFPAASRIRAVGQDMNFDLVNSYYFSSSSSGGGRSYTGSGRMSGKSAAYGGSATNTSTTVPGSNGQQLHAVGQCDGRRYRQSDGAEHRGDAPQCGQQTCGTGECEQQKGQNAEDRSAGKCGGGSFLRSRSRCPSSLPEKEEI</sequence>
<name>A0AA37DGL1_9FIRM</name>
<feature type="compositionally biased region" description="Basic and acidic residues" evidence="1">
    <location>
        <begin position="95"/>
        <end position="110"/>
    </location>
</feature>
<evidence type="ECO:0000313" key="2">
    <source>
        <dbReference type="EMBL" id="EHO17336.1"/>
    </source>
</evidence>
<keyword evidence="3" id="KW-1185">Reference proteome</keyword>
<organism evidence="2 3">
    <name type="scientific">Stomatobaculum longum</name>
    <dbReference type="NCBI Taxonomy" id="796942"/>
    <lineage>
        <taxon>Bacteria</taxon>
        <taxon>Bacillati</taxon>
        <taxon>Bacillota</taxon>
        <taxon>Clostridia</taxon>
        <taxon>Lachnospirales</taxon>
        <taxon>Lachnospiraceae</taxon>
        <taxon>Stomatobaculum</taxon>
    </lineage>
</organism>
<proteinExistence type="predicted"/>
<protein>
    <submittedName>
        <fullName evidence="2">Uncharacterized protein</fullName>
    </submittedName>
</protein>
<reference evidence="2 3" key="1">
    <citation type="submission" date="2011-10" db="EMBL/GenBank/DDBJ databases">
        <title>The Genome Sequence of Lachnospiraceae bacterium ACC2.</title>
        <authorList>
            <consortium name="The Broad Institute Genome Sequencing Platform"/>
            <person name="Earl A."/>
            <person name="Ward D."/>
            <person name="Feldgarden M."/>
            <person name="Gevers D."/>
            <person name="Sizova M."/>
            <person name="Hazen A."/>
            <person name="Epstein S."/>
            <person name="Young S.K."/>
            <person name="Zeng Q."/>
            <person name="Gargeya S."/>
            <person name="Fitzgerald M."/>
            <person name="Haas B."/>
            <person name="Abouelleil A."/>
            <person name="Alvarado L."/>
            <person name="Arachchi H.M."/>
            <person name="Berlin A."/>
            <person name="Brown A."/>
            <person name="Chapman S.B."/>
            <person name="Chen Z."/>
            <person name="Dunbar C."/>
            <person name="Freedman E."/>
            <person name="Gearin G."/>
            <person name="Goldberg J."/>
            <person name="Griggs A."/>
            <person name="Gujja S."/>
            <person name="Heiman D."/>
            <person name="Howarth C."/>
            <person name="Larson L."/>
            <person name="Lui A."/>
            <person name="MacDonald P.J.P."/>
            <person name="Montmayeur A."/>
            <person name="Murphy C."/>
            <person name="Neiman D."/>
            <person name="Pearson M."/>
            <person name="Priest M."/>
            <person name="Roberts A."/>
            <person name="Saif S."/>
            <person name="Shea T."/>
            <person name="Shenoy N."/>
            <person name="Sisk P."/>
            <person name="Stolte C."/>
            <person name="Sykes S."/>
            <person name="Wortman J."/>
            <person name="Nusbaum C."/>
            <person name="Birren B."/>
        </authorList>
    </citation>
    <scope>NUCLEOTIDE SEQUENCE [LARGE SCALE GENOMIC DNA]</scope>
    <source>
        <strain evidence="2 3">ACC2</strain>
    </source>
</reference>
<dbReference type="EMBL" id="AGEL01000006">
    <property type="protein sequence ID" value="EHO17336.1"/>
    <property type="molecule type" value="Genomic_DNA"/>
</dbReference>
<comment type="caution">
    <text evidence="2">The sequence shown here is derived from an EMBL/GenBank/DDBJ whole genome shotgun (WGS) entry which is preliminary data.</text>
</comment>
<gene>
    <name evidence="2" type="ORF">HMPREF9623_00935</name>
</gene>
<accession>A0AA37DGL1</accession>